<dbReference type="InterPro" id="IPR021329">
    <property type="entry name" value="DUF2938"/>
</dbReference>
<feature type="transmembrane region" description="Helical" evidence="1">
    <location>
        <begin position="5"/>
        <end position="26"/>
    </location>
</feature>
<dbReference type="RefSeq" id="WP_103903263.1">
    <property type="nucleotide sequence ID" value="NZ_PQWB01000055.1"/>
</dbReference>
<keyword evidence="1" id="KW-0472">Membrane</keyword>
<dbReference type="OrthoDB" id="9812539at2"/>
<protein>
    <submittedName>
        <fullName evidence="2">DUF2938 domain-containing protein</fullName>
    </submittedName>
</protein>
<name>A0A2S5DE69_9NEIS</name>
<feature type="transmembrane region" description="Helical" evidence="1">
    <location>
        <begin position="101"/>
        <end position="122"/>
    </location>
</feature>
<keyword evidence="3" id="KW-1185">Reference proteome</keyword>
<sequence>MTPEFITHALALGIGATLVMDIWAWFLRRFFNIPSLNYAMVGRWSGHLLRGRFRHDNIAKAEPIAGEAPLGWSLHYGIGAALAALLLALTGPEWRLAPTPLPALGFGLLTVAAPFFILQPGLGAGIAASKTPQPNVARLRSLSAHASFGVGLYLSALLLARLL</sequence>
<evidence type="ECO:0000313" key="3">
    <source>
        <dbReference type="Proteomes" id="UP000237082"/>
    </source>
</evidence>
<keyword evidence="1" id="KW-1133">Transmembrane helix</keyword>
<evidence type="ECO:0000313" key="2">
    <source>
        <dbReference type="EMBL" id="POZ61403.1"/>
    </source>
</evidence>
<dbReference type="EMBL" id="PQWB01000055">
    <property type="protein sequence ID" value="POZ61403.1"/>
    <property type="molecule type" value="Genomic_DNA"/>
</dbReference>
<proteinExistence type="predicted"/>
<dbReference type="Proteomes" id="UP000237082">
    <property type="component" value="Unassembled WGS sequence"/>
</dbReference>
<organism evidence="2 3">
    <name type="scientific">Chromobacterium alticapitis</name>
    <dbReference type="NCBI Taxonomy" id="2073169"/>
    <lineage>
        <taxon>Bacteria</taxon>
        <taxon>Pseudomonadati</taxon>
        <taxon>Pseudomonadota</taxon>
        <taxon>Betaproteobacteria</taxon>
        <taxon>Neisseriales</taxon>
        <taxon>Chromobacteriaceae</taxon>
        <taxon>Chromobacterium</taxon>
    </lineage>
</organism>
<feature type="transmembrane region" description="Helical" evidence="1">
    <location>
        <begin position="142"/>
        <end position="160"/>
    </location>
</feature>
<feature type="transmembrane region" description="Helical" evidence="1">
    <location>
        <begin position="70"/>
        <end position="89"/>
    </location>
</feature>
<gene>
    <name evidence="2" type="ORF">C2I19_13730</name>
</gene>
<evidence type="ECO:0000256" key="1">
    <source>
        <dbReference type="SAM" id="Phobius"/>
    </source>
</evidence>
<keyword evidence="1" id="KW-0812">Transmembrane</keyword>
<reference evidence="3" key="1">
    <citation type="submission" date="2018-02" db="EMBL/GenBank/DDBJ databases">
        <authorList>
            <person name="O'Hara-Hanley K."/>
            <person name="Soby S."/>
        </authorList>
    </citation>
    <scope>NUCLEOTIDE SEQUENCE [LARGE SCALE GENOMIC DNA]</scope>
    <source>
        <strain evidence="3">MWU14-2602</strain>
    </source>
</reference>
<dbReference type="Pfam" id="PF11158">
    <property type="entry name" value="DUF2938"/>
    <property type="match status" value="1"/>
</dbReference>
<comment type="caution">
    <text evidence="2">The sequence shown here is derived from an EMBL/GenBank/DDBJ whole genome shotgun (WGS) entry which is preliminary data.</text>
</comment>
<accession>A0A2S5DE69</accession>
<dbReference type="AlphaFoldDB" id="A0A2S5DE69"/>